<feature type="transmembrane region" description="Helical" evidence="2">
    <location>
        <begin position="16"/>
        <end position="40"/>
    </location>
</feature>
<dbReference type="Gene3D" id="3.40.50.720">
    <property type="entry name" value="NAD(P)-binding Rossmann-like Domain"/>
    <property type="match status" value="2"/>
</dbReference>
<keyword evidence="5" id="KW-1185">Reference proteome</keyword>
<sequence>MLERLTTLSRSAKQTILLILDIVLVPASLLVSMAILSGYLPSAAAIAAEVPALILLTTASAFLSIALGLPRVQLKSYELSALGRSAALAAVLAGILGIMVMAGLSAVEVGAPVVLALIYTVFSAASRLFLLQILISVYRQTGAETRVMIYGAGLTGVQLAMALKSSQDVRLLGFLDDNTVLHGMTVAGQTVYPAQRIEMLLEAHKIDKVLLAMPSLSQPRLAQIARRVSRLKVEVQTLPSFAQLIGEEAIVDKLAPVLPQSVLGREHFADALDGGCGAYEGRVVMISGAGGSIGSELCRQILHCNPTKLVLLEVTEFTLFSIERELRALAEETLCQIVPVLASVCDARAVTATIRTHGVNVILHAAAYKHVPMVERNPIAGISNNIFGTLTMAQAAADNEIERFVLVSTDKAVRPIGVMGATKRLSEIVVGDLARRNSTTIFAMVRFGNVLGSSGSVVPIFYEQVSRGGPVTVTDPDVTRYFMTIQEACRLVLWAGTLAQGSGEIFVLDMGKPVRIVELARQVIEGSGYSVRNASNPDGDIEIITTGLRDGEKLHEELSIHQKLAPTAHPKLSRAREVALSEFEIARALQGLRSAVDKGDANAAVEEMMRWVKRDLVANTAPGVATGDL</sequence>
<dbReference type="Pfam" id="PF02719">
    <property type="entry name" value="Polysacc_synt_2"/>
    <property type="match status" value="1"/>
</dbReference>
<evidence type="ECO:0000259" key="3">
    <source>
        <dbReference type="Pfam" id="PF02719"/>
    </source>
</evidence>
<comment type="caution">
    <text evidence="4">The sequence shown here is derived from an EMBL/GenBank/DDBJ whole genome shotgun (WGS) entry which is preliminary data.</text>
</comment>
<gene>
    <name evidence="4" type="ORF">OKW52_04360</name>
</gene>
<feature type="domain" description="Polysaccharide biosynthesis protein CapD-like" evidence="3">
    <location>
        <begin position="284"/>
        <end position="575"/>
    </location>
</feature>
<dbReference type="SUPFAM" id="SSF53335">
    <property type="entry name" value="S-adenosyl-L-methionine-dependent methyltransferases"/>
    <property type="match status" value="1"/>
</dbReference>
<feature type="transmembrane region" description="Helical" evidence="2">
    <location>
        <begin position="46"/>
        <end position="69"/>
    </location>
</feature>
<dbReference type="InterPro" id="IPR036291">
    <property type="entry name" value="NAD(P)-bd_dom_sf"/>
</dbReference>
<dbReference type="InterPro" id="IPR029063">
    <property type="entry name" value="SAM-dependent_MTases_sf"/>
</dbReference>
<comment type="similarity">
    <text evidence="1">Belongs to the polysaccharide synthase family.</text>
</comment>
<dbReference type="InterPro" id="IPR003869">
    <property type="entry name" value="Polysac_CapD-like"/>
</dbReference>
<feature type="transmembrane region" description="Helical" evidence="2">
    <location>
        <begin position="147"/>
        <end position="163"/>
    </location>
</feature>
<dbReference type="PANTHER" id="PTHR43318:SF1">
    <property type="entry name" value="POLYSACCHARIDE BIOSYNTHESIS PROTEIN EPSC-RELATED"/>
    <property type="match status" value="1"/>
</dbReference>
<dbReference type="Proteomes" id="UP001208938">
    <property type="component" value="Unassembled WGS sequence"/>
</dbReference>
<protein>
    <submittedName>
        <fullName evidence="4">Polysaccharide biosynthesis protein</fullName>
    </submittedName>
</protein>
<evidence type="ECO:0000313" key="5">
    <source>
        <dbReference type="Proteomes" id="UP001208938"/>
    </source>
</evidence>
<dbReference type="EMBL" id="JAPDFL010000001">
    <property type="protein sequence ID" value="MCW1931512.1"/>
    <property type="molecule type" value="Genomic_DNA"/>
</dbReference>
<feature type="transmembrane region" description="Helical" evidence="2">
    <location>
        <begin position="113"/>
        <end position="135"/>
    </location>
</feature>
<name>A0ABT3GVG0_9RHOB</name>
<keyword evidence="2" id="KW-0812">Transmembrane</keyword>
<evidence type="ECO:0000313" key="4">
    <source>
        <dbReference type="EMBL" id="MCW1931512.1"/>
    </source>
</evidence>
<dbReference type="PANTHER" id="PTHR43318">
    <property type="entry name" value="UDP-N-ACETYLGLUCOSAMINE 4,6-DEHYDRATASE"/>
    <property type="match status" value="1"/>
</dbReference>
<proteinExistence type="inferred from homology"/>
<dbReference type="SUPFAM" id="SSF51735">
    <property type="entry name" value="NAD(P)-binding Rossmann-fold domains"/>
    <property type="match status" value="1"/>
</dbReference>
<keyword evidence="2" id="KW-1133">Transmembrane helix</keyword>
<dbReference type="CDD" id="cd05237">
    <property type="entry name" value="UDP_invert_4-6DH_SDR_e"/>
    <property type="match status" value="1"/>
</dbReference>
<evidence type="ECO:0000256" key="2">
    <source>
        <dbReference type="SAM" id="Phobius"/>
    </source>
</evidence>
<evidence type="ECO:0000256" key="1">
    <source>
        <dbReference type="ARBA" id="ARBA00007430"/>
    </source>
</evidence>
<dbReference type="Pfam" id="PF13727">
    <property type="entry name" value="CoA_binding_3"/>
    <property type="match status" value="1"/>
</dbReference>
<dbReference type="InterPro" id="IPR051203">
    <property type="entry name" value="Polysaccharide_Synthase-Rel"/>
</dbReference>
<accession>A0ABT3GVG0</accession>
<keyword evidence="2" id="KW-0472">Membrane</keyword>
<reference evidence="4 5" key="1">
    <citation type="submission" date="2022-10" db="EMBL/GenBank/DDBJ databases">
        <title>Pararhodobacter sp. nov., isolated from marine algae.</title>
        <authorList>
            <person name="Choi B.J."/>
            <person name="Kim J.M."/>
            <person name="Lee J.K."/>
            <person name="Choi D.G."/>
            <person name="Jeon C.O."/>
        </authorList>
    </citation>
    <scope>NUCLEOTIDE SEQUENCE [LARGE SCALE GENOMIC DNA]</scope>
    <source>
        <strain evidence="4 5">ZQ420</strain>
    </source>
</reference>
<dbReference type="RefSeq" id="WP_264504621.1">
    <property type="nucleotide sequence ID" value="NZ_JAPDFL010000001.1"/>
</dbReference>
<feature type="transmembrane region" description="Helical" evidence="2">
    <location>
        <begin position="81"/>
        <end position="107"/>
    </location>
</feature>
<organism evidence="4 5">
    <name type="scientific">Pararhodobacter zhoushanensis</name>
    <dbReference type="NCBI Taxonomy" id="2479545"/>
    <lineage>
        <taxon>Bacteria</taxon>
        <taxon>Pseudomonadati</taxon>
        <taxon>Pseudomonadota</taxon>
        <taxon>Alphaproteobacteria</taxon>
        <taxon>Rhodobacterales</taxon>
        <taxon>Paracoccaceae</taxon>
        <taxon>Pararhodobacter</taxon>
    </lineage>
</organism>